<dbReference type="RefSeq" id="XP_029222518.1">
    <property type="nucleotide sequence ID" value="XM_029359605.1"/>
</dbReference>
<feature type="region of interest" description="Disordered" evidence="2">
    <location>
        <begin position="1413"/>
        <end position="1472"/>
    </location>
</feature>
<evidence type="ECO:0000313" key="4">
    <source>
        <dbReference type="Proteomes" id="UP000224006"/>
    </source>
</evidence>
<feature type="region of interest" description="Disordered" evidence="2">
    <location>
        <begin position="2443"/>
        <end position="2481"/>
    </location>
</feature>
<feature type="coiled-coil region" evidence="1">
    <location>
        <begin position="1276"/>
        <end position="1308"/>
    </location>
</feature>
<feature type="region of interest" description="Disordered" evidence="2">
    <location>
        <begin position="711"/>
        <end position="836"/>
    </location>
</feature>
<feature type="region of interest" description="Disordered" evidence="2">
    <location>
        <begin position="432"/>
        <end position="510"/>
    </location>
</feature>
<reference evidence="3 4" key="1">
    <citation type="submission" date="2017-09" db="EMBL/GenBank/DDBJ databases">
        <title>Genome sequencing of Besnoitia besnoiti strain Bb-Ger1.</title>
        <authorList>
            <person name="Schares G."/>
            <person name="Venepally P."/>
            <person name="Lorenzi H.A."/>
        </authorList>
    </citation>
    <scope>NUCLEOTIDE SEQUENCE [LARGE SCALE GENOMIC DNA]</scope>
    <source>
        <strain evidence="3 4">Bb-Ger1</strain>
    </source>
</reference>
<organism evidence="3 4">
    <name type="scientific">Besnoitia besnoiti</name>
    <name type="common">Apicomplexan protozoan</name>
    <dbReference type="NCBI Taxonomy" id="94643"/>
    <lineage>
        <taxon>Eukaryota</taxon>
        <taxon>Sar</taxon>
        <taxon>Alveolata</taxon>
        <taxon>Apicomplexa</taxon>
        <taxon>Conoidasida</taxon>
        <taxon>Coccidia</taxon>
        <taxon>Eucoccidiorida</taxon>
        <taxon>Eimeriorina</taxon>
        <taxon>Sarcocystidae</taxon>
        <taxon>Besnoitia</taxon>
    </lineage>
</organism>
<feature type="compositionally biased region" description="Basic residues" evidence="2">
    <location>
        <begin position="1188"/>
        <end position="1198"/>
    </location>
</feature>
<evidence type="ECO:0000256" key="2">
    <source>
        <dbReference type="SAM" id="MobiDB-lite"/>
    </source>
</evidence>
<feature type="compositionally biased region" description="Basic and acidic residues" evidence="2">
    <location>
        <begin position="1062"/>
        <end position="1074"/>
    </location>
</feature>
<feature type="compositionally biased region" description="Basic and acidic residues" evidence="2">
    <location>
        <begin position="2401"/>
        <end position="2411"/>
    </location>
</feature>
<feature type="region of interest" description="Disordered" evidence="2">
    <location>
        <begin position="1352"/>
        <end position="1392"/>
    </location>
</feature>
<keyword evidence="4" id="KW-1185">Reference proteome</keyword>
<dbReference type="GeneID" id="40305913"/>
<keyword evidence="1" id="KW-0175">Coiled coil</keyword>
<accession>A0A2A9MKN4</accession>
<feature type="compositionally biased region" description="Low complexity" evidence="2">
    <location>
        <begin position="1999"/>
        <end position="2010"/>
    </location>
</feature>
<feature type="region of interest" description="Disordered" evidence="2">
    <location>
        <begin position="2306"/>
        <end position="2327"/>
    </location>
</feature>
<feature type="compositionally biased region" description="Low complexity" evidence="2">
    <location>
        <begin position="264"/>
        <end position="273"/>
    </location>
</feature>
<name>A0A2A9MKN4_BESBE</name>
<feature type="region of interest" description="Disordered" evidence="2">
    <location>
        <begin position="1497"/>
        <end position="1556"/>
    </location>
</feature>
<feature type="compositionally biased region" description="Low complexity" evidence="2">
    <location>
        <begin position="1166"/>
        <end position="1187"/>
    </location>
</feature>
<feature type="compositionally biased region" description="Low complexity" evidence="2">
    <location>
        <begin position="765"/>
        <end position="783"/>
    </location>
</feature>
<dbReference type="Proteomes" id="UP000224006">
    <property type="component" value="Chromosome I"/>
</dbReference>
<feature type="compositionally biased region" description="Polar residues" evidence="2">
    <location>
        <begin position="1946"/>
        <end position="1962"/>
    </location>
</feature>
<feature type="compositionally biased region" description="Basic and acidic residues" evidence="2">
    <location>
        <begin position="132"/>
        <end position="145"/>
    </location>
</feature>
<feature type="compositionally biased region" description="Basic and acidic residues" evidence="2">
    <location>
        <begin position="486"/>
        <end position="504"/>
    </location>
</feature>
<feature type="compositionally biased region" description="Acidic residues" evidence="2">
    <location>
        <begin position="203"/>
        <end position="217"/>
    </location>
</feature>
<proteinExistence type="predicted"/>
<feature type="compositionally biased region" description="Low complexity" evidence="2">
    <location>
        <begin position="541"/>
        <end position="552"/>
    </location>
</feature>
<feature type="region of interest" description="Disordered" evidence="2">
    <location>
        <begin position="1729"/>
        <end position="1855"/>
    </location>
</feature>
<feature type="region of interest" description="Disordered" evidence="2">
    <location>
        <begin position="1109"/>
        <end position="1208"/>
    </location>
</feature>
<feature type="compositionally biased region" description="Low complexity" evidence="2">
    <location>
        <begin position="1413"/>
        <end position="1450"/>
    </location>
</feature>
<feature type="compositionally biased region" description="Basic and acidic residues" evidence="2">
    <location>
        <begin position="1546"/>
        <end position="1556"/>
    </location>
</feature>
<dbReference type="OrthoDB" id="10375008at2759"/>
<feature type="compositionally biased region" description="Low complexity" evidence="2">
    <location>
        <begin position="715"/>
        <end position="749"/>
    </location>
</feature>
<feature type="region of interest" description="Disordered" evidence="2">
    <location>
        <begin position="1897"/>
        <end position="2038"/>
    </location>
</feature>
<evidence type="ECO:0000256" key="1">
    <source>
        <dbReference type="SAM" id="Coils"/>
    </source>
</evidence>
<feature type="compositionally biased region" description="Basic and acidic residues" evidence="2">
    <location>
        <begin position="581"/>
        <end position="598"/>
    </location>
</feature>
<evidence type="ECO:0000313" key="3">
    <source>
        <dbReference type="EMBL" id="PFH38509.1"/>
    </source>
</evidence>
<feature type="region of interest" description="Disordered" evidence="2">
    <location>
        <begin position="2401"/>
        <end position="2422"/>
    </location>
</feature>
<sequence length="2481" mass="261842">MSESRHDADMEEALAPRSAEVCPFHDVEPATLASPSPTPGRSRCARWQRKGDLATREGATLSRCCGAEDFDTESEAASSSQLGGFAQAQFGKHEERGGIGIAPVRMRASAALLHRPPFASQQPSGHVPAAPGERHKAAEGKRGDNELSEDGGTPRGRPRLPRNERLEIGVTPRHHRGGYCCETQRPLGVTRSLPNRLDRQTESTEEEAESESEADEQETAEAALVSPATVSLDPHVAFSSDAEQRIQRGRHHAPPASLHDMRSGRAAAAGRSPASRREALSVEGLWHAGRIPLCSSSAVPKQASSQASYSLAAAVSAASFWGGAAASAPRDSSMQRMRLQAKALGDLGVDAERPGSPLEVPLRSSGVDAGVAPRFRDRGIALLNSSMHAREGAGRVEPTPARRSETRGEFGPAEAAYAVLEWSSGCGAQAQHTCADPPPACGRVSQGSPTEARLDRGAGAAATGNGELESARDDEENNAAASKRTALRDARAHDASSEKQEGDGACRVSVGKTHDGVDALERVRLPLASHSAFVISPAPPLSSSGFRPPSSSATQRAHSARRLAANSDEDEAAARRGAWNAERDEGADGSGDEGREATGEVYRGGQPGTASFRGISALARPEESVSTGRGRRRTRRLRLNLKSVKTFCPQQPCRRFQTLRRAHLLRFPLFHVRLLSRAAKVRKMQHEHRRLLSLLPHPKSLFAAAAHVSLRHPARPQSPAAAGSARAPPPSSHSSSRSRAATAASPARSDASRPPRDANWGGQEAPPSHSSRFRAAAAACEACASRESEAPGADDEEAEEEESASLPDQPNSADVWRDDSLSPTPASKSRPPARALRTVRAARRRCVCAVARKGKKIFYTHCLSAAAPPSWCSCASSASSWTARLPASGSRASSSRRAQQNPIFLSLQGHAPAPPLPRQSSSKAAAFSEGSLAHHEACKTSSFSLHVASQARMRELVWGASPAGGLEATLRCSDTQSRRCRTCCSSVSFSPSDRRRPKSVANRAASDLSPRESVTAATLHWRQTATAAFHAADATSTDESLAALRGARGFCGARLNSATSGEEARESEEAKEVKGLSQTPPPPLPVGAGPHAQPEGCAELAARDKACEGVHPEERERRAESHGGSERGRDAGGRVEGEAAAERRGRLTEARQERKGTRHGPYPPQSSLVAKVASASPAASAEAAGKGSRVRAAHARRPAYREEEAGEGEGEACFERLRAALGNPPTSCPLQHCPLLPLSCRHSACCDSFLRDAEKREFGGHSCVRSNFSSTTDILFNKYVREIDNAERQKEREELEAARRENGEVSEIAQLQQIVVKSTKLVYFLIIVNIVVILLCVFFALFPFHLTEPEPSMSEELPEAGLRASPEQGRESLRSLGALPPSASNVPSLRHATPPPYSARSFELLPSPESALSTSASALHSSAPPLSSAAPPLSSAAPPLSSPAPLQHLPTDAGDPLPPFLSSSGEVAGRDARHRAARRRLFEERAVGSRRRLLRTSNEALGARDRSLPCSPRTESKNGVSADAGHTPQGSLRLSAADAASGEQPTIRREEKHAGVEAVRRPTNEELEGKHVFSEMTNATGGPLVVLTPLTELAEVPVEAFKDLVIVLKIYPADGEQGGQRATVTKVLSVAAAEEHFTREAGQREKKKKVVFFYTGESLEIDKEAALLRNSRGEGVYAWDFFAETMSPLSPSQPTAVARARSDPLETCGEADGERRRAEFGAAKQARKVQESASEVRHTRRVATPTGSLLRPVDIPSLRGEASLATAEDEANAADASARALEPRDGAGRGAVEGGETGDKHPAALLLRSLDEPEPRDATSTGRNAEAAEAAEARRHADSANATRHGESEAAAGAASLRTAAAAERAASEGTVLATGFARRTEFPFTAQTSDRMEVQAKVAAPENSARATSHTDRAATGGDPSQKRGAGTERLEMEAKGREGDTHTGARNNTRVDWTKEQQAFGTRREAVSAAERFGSGARQPQEAVSLTAGGGKDAPQREANAAELAASRAEAERENRDGAGRSVPERRSVKEPEAENRVPPRRLMANAMLGFANTFDQFARLGGALLSPAISIAQTLDVAGALLANPQAATLTPASLPPYVSPSSSSLAFASSGYPSYGAYHAPQGSVMAGVAANTPPPPRLPLAVVEPNVSLATASPAYGPAAVTQSQPHQLFTSGAPQQAIYYPTGLAGPGFAVSTSTVDTSSFLTQPVSYYGAVPAGATWTGSGGYQAITVAASSNADLPLYVFATGQENPGSPQEALSARDGRYLDAQNGAGAGNSGQSGMLSASLGPPLRRLLAQRLASAGAGRQTIGQERGGNERGGKAKIQECARTDECAEETPGGRGGAKKTRINLRGECAAAPSDSERRSVAATGLADGAGDQWSCHGAVRAYAEIEIQQRHASEPTDTEAKNGINEANGASGEEEHLTHLYQVDERIEIGKAAEDVTAQRTHSSAVSAKKGVAEGVELPRPPASELCDSE</sequence>
<feature type="compositionally biased region" description="Basic and acidic residues" evidence="2">
    <location>
        <begin position="1927"/>
        <end position="1945"/>
    </location>
</feature>
<feature type="region of interest" description="Disordered" evidence="2">
    <location>
        <begin position="1693"/>
        <end position="1715"/>
    </location>
</feature>
<feature type="region of interest" description="Disordered" evidence="2">
    <location>
        <begin position="242"/>
        <end position="275"/>
    </location>
</feature>
<feature type="region of interest" description="Disordered" evidence="2">
    <location>
        <begin position="117"/>
        <end position="217"/>
    </location>
</feature>
<dbReference type="VEuPathDB" id="ToxoDB:BESB_008510"/>
<protein>
    <submittedName>
        <fullName evidence="3">Uncharacterized protein</fullName>
    </submittedName>
</protein>
<feature type="compositionally biased region" description="Acidic residues" evidence="2">
    <location>
        <begin position="792"/>
        <end position="803"/>
    </location>
</feature>
<gene>
    <name evidence="3" type="ORF">BESB_008510</name>
</gene>
<comment type="caution">
    <text evidence="3">The sequence shown here is derived from an EMBL/GenBank/DDBJ whole genome shotgun (WGS) entry which is preliminary data.</text>
</comment>
<feature type="compositionally biased region" description="Basic and acidic residues" evidence="2">
    <location>
        <begin position="2011"/>
        <end position="2038"/>
    </location>
</feature>
<dbReference type="EMBL" id="NWUJ01000001">
    <property type="protein sequence ID" value="PFH38509.1"/>
    <property type="molecule type" value="Genomic_DNA"/>
</dbReference>
<feature type="region of interest" description="Disordered" evidence="2">
    <location>
        <begin position="538"/>
        <end position="635"/>
    </location>
</feature>
<feature type="compositionally biased region" description="Basic and acidic residues" evidence="2">
    <location>
        <begin position="1831"/>
        <end position="1848"/>
    </location>
</feature>
<feature type="compositionally biased region" description="Basic and acidic residues" evidence="2">
    <location>
        <begin position="2318"/>
        <end position="2327"/>
    </location>
</feature>
<feature type="region of interest" description="Disordered" evidence="2">
    <location>
        <begin position="987"/>
        <end position="1012"/>
    </location>
</feature>
<dbReference type="KEGG" id="bbes:BESB_008510"/>
<feature type="compositionally biased region" description="Basic and acidic residues" evidence="2">
    <location>
        <begin position="1109"/>
        <end position="1155"/>
    </location>
</feature>
<feature type="region of interest" description="Disordered" evidence="2">
    <location>
        <begin position="1056"/>
        <end position="1095"/>
    </location>
</feature>